<evidence type="ECO:0000313" key="2">
    <source>
        <dbReference type="Proteomes" id="UP001630127"/>
    </source>
</evidence>
<protein>
    <submittedName>
        <fullName evidence="1">Uncharacterized protein</fullName>
    </submittedName>
</protein>
<keyword evidence="2" id="KW-1185">Reference proteome</keyword>
<proteinExistence type="predicted"/>
<gene>
    <name evidence="1" type="ORF">ACH5RR_012660</name>
</gene>
<dbReference type="AlphaFoldDB" id="A0ABD3A9V7"/>
<dbReference type="Proteomes" id="UP001630127">
    <property type="component" value="Unassembled WGS sequence"/>
</dbReference>
<sequence>MTRVFDVNGALLHQFLTEDDLHSLSDRDHAILVTFEHEKQLEEWLNSNDWNPRLILDKDNSYLVTLPSLEEVKEVVYSLSSNSIAGVDGLNGVFFKSCSLVRDFFNGEGFPDLPLDPESFSRYDKGVSLDLLTDLGDKFIKPRMSKIIFTEDLAEERKALIEAKEAEVDQV</sequence>
<organism evidence="1 2">
    <name type="scientific">Cinchona calisaya</name>
    <dbReference type="NCBI Taxonomy" id="153742"/>
    <lineage>
        <taxon>Eukaryota</taxon>
        <taxon>Viridiplantae</taxon>
        <taxon>Streptophyta</taxon>
        <taxon>Embryophyta</taxon>
        <taxon>Tracheophyta</taxon>
        <taxon>Spermatophyta</taxon>
        <taxon>Magnoliopsida</taxon>
        <taxon>eudicotyledons</taxon>
        <taxon>Gunneridae</taxon>
        <taxon>Pentapetalae</taxon>
        <taxon>asterids</taxon>
        <taxon>lamiids</taxon>
        <taxon>Gentianales</taxon>
        <taxon>Rubiaceae</taxon>
        <taxon>Cinchonoideae</taxon>
        <taxon>Cinchoneae</taxon>
        <taxon>Cinchona</taxon>
    </lineage>
</organism>
<dbReference type="EMBL" id="JBJUIK010000005">
    <property type="protein sequence ID" value="KAL3528004.1"/>
    <property type="molecule type" value="Genomic_DNA"/>
</dbReference>
<accession>A0ABD3A9V7</accession>
<name>A0ABD3A9V7_9GENT</name>
<comment type="caution">
    <text evidence="1">The sequence shown here is derived from an EMBL/GenBank/DDBJ whole genome shotgun (WGS) entry which is preliminary data.</text>
</comment>
<reference evidence="1 2" key="1">
    <citation type="submission" date="2024-11" db="EMBL/GenBank/DDBJ databases">
        <title>A near-complete genome assembly of Cinchona calisaya.</title>
        <authorList>
            <person name="Lian D.C."/>
            <person name="Zhao X.W."/>
            <person name="Wei L."/>
        </authorList>
    </citation>
    <scope>NUCLEOTIDE SEQUENCE [LARGE SCALE GENOMIC DNA]</scope>
    <source>
        <tissue evidence="1">Nenye</tissue>
    </source>
</reference>
<evidence type="ECO:0000313" key="1">
    <source>
        <dbReference type="EMBL" id="KAL3528004.1"/>
    </source>
</evidence>